<dbReference type="KEGG" id="paqt:E8L99_19805"/>
<dbReference type="Proteomes" id="UP000298588">
    <property type="component" value="Chromosome"/>
</dbReference>
<evidence type="ECO:0000313" key="3">
    <source>
        <dbReference type="Proteomes" id="UP000298588"/>
    </source>
</evidence>
<dbReference type="GO" id="GO:0016491">
    <property type="term" value="F:oxidoreductase activity"/>
    <property type="evidence" value="ECO:0007669"/>
    <property type="project" value="UniProtKB-KW"/>
</dbReference>
<organism evidence="2 3">
    <name type="scientific">Phreatobacter aquaticus</name>
    <dbReference type="NCBI Taxonomy" id="2570229"/>
    <lineage>
        <taxon>Bacteria</taxon>
        <taxon>Pseudomonadati</taxon>
        <taxon>Pseudomonadota</taxon>
        <taxon>Alphaproteobacteria</taxon>
        <taxon>Hyphomicrobiales</taxon>
        <taxon>Phreatobacteraceae</taxon>
        <taxon>Phreatobacter</taxon>
    </lineage>
</organism>
<reference evidence="2 3" key="1">
    <citation type="submission" date="2019-04" db="EMBL/GenBank/DDBJ databases">
        <title>Phreatobacter aquaticus sp. nov.</title>
        <authorList>
            <person name="Choi A."/>
            <person name="Baek K."/>
        </authorList>
    </citation>
    <scope>NUCLEOTIDE SEQUENCE [LARGE SCALE GENOMIC DNA]</scope>
    <source>
        <strain evidence="2 3">NMCR1094</strain>
    </source>
</reference>
<dbReference type="SUPFAM" id="SSF54292">
    <property type="entry name" value="2Fe-2S ferredoxin-like"/>
    <property type="match status" value="1"/>
</dbReference>
<dbReference type="Pfam" id="PF13510">
    <property type="entry name" value="Fer2_4"/>
    <property type="match status" value="1"/>
</dbReference>
<name>A0A4D7QJR6_9HYPH</name>
<dbReference type="EMBL" id="CP039865">
    <property type="protein sequence ID" value="QCK87838.1"/>
    <property type="molecule type" value="Genomic_DNA"/>
</dbReference>
<keyword evidence="1" id="KW-0560">Oxidoreductase</keyword>
<dbReference type="RefSeq" id="WP_137101166.1">
    <property type="nucleotide sequence ID" value="NZ_CP039865.1"/>
</dbReference>
<evidence type="ECO:0000256" key="1">
    <source>
        <dbReference type="ARBA" id="ARBA00023002"/>
    </source>
</evidence>
<sequence length="96" mass="9766">MSLVRVTNGVTRPAAVTFDVDGVSVSAPAGEPLATALAVAGLLTLRDSPRNGAPRGAFCHMGLCQECVVSVDGRTVQACLTPVRDGMTVNLGGTLK</sequence>
<dbReference type="GO" id="GO:0051536">
    <property type="term" value="F:iron-sulfur cluster binding"/>
    <property type="evidence" value="ECO:0007669"/>
    <property type="project" value="InterPro"/>
</dbReference>
<dbReference type="OrthoDB" id="573392at2"/>
<dbReference type="InterPro" id="IPR042204">
    <property type="entry name" value="2Fe-2S-bd_N"/>
</dbReference>
<dbReference type="InterPro" id="IPR036010">
    <property type="entry name" value="2Fe-2S_ferredoxin-like_sf"/>
</dbReference>
<keyword evidence="3" id="KW-1185">Reference proteome</keyword>
<evidence type="ECO:0000313" key="2">
    <source>
        <dbReference type="EMBL" id="QCK87838.1"/>
    </source>
</evidence>
<accession>A0A4D7QJR6</accession>
<gene>
    <name evidence="2" type="ORF">E8L99_19805</name>
</gene>
<protein>
    <submittedName>
        <fullName evidence="2">(2Fe-2S)-binding protein</fullName>
    </submittedName>
</protein>
<dbReference type="AlphaFoldDB" id="A0A4D7QJR6"/>
<proteinExistence type="predicted"/>
<dbReference type="Gene3D" id="3.10.20.440">
    <property type="entry name" value="2Fe-2S iron-sulphur cluster binding domain, sarcosine oxidase, alpha subunit, N-terminal domain"/>
    <property type="match status" value="1"/>
</dbReference>